<dbReference type="InterPro" id="IPR036390">
    <property type="entry name" value="WH_DNA-bd_sf"/>
</dbReference>
<sequence length="299" mass="32799">MDIKLLRAFVTLARLSNYRAAAEKLCITQPALTKQIQSLEFHCGMTLFQRGRQGARLTVSGHQLLEQAAGVVDHYDSFVSHIAEMQHGYEGELNLGFGVSSFRLAPKMVAGFRLRFPQVQVSINDISSVVQYQRLAEGELQAGFVRLPAPEPLCSRVLTQENLVLAVASEDGESVIRSTGEWLSHSRLLQLTKTRGEGLFAQITTFLKANQLVPHSVSEADDIQTLLARVSAGEGIALLPASVANILPQGVSLHPVVGENSHWQTGIAWDPRIKDPLRDNFLDIVFNAQKSATETGESF</sequence>
<dbReference type="OrthoDB" id="9067838at2"/>
<dbReference type="InterPro" id="IPR005119">
    <property type="entry name" value="LysR_subst-bd"/>
</dbReference>
<evidence type="ECO:0000256" key="2">
    <source>
        <dbReference type="ARBA" id="ARBA00023015"/>
    </source>
</evidence>
<keyword evidence="2" id="KW-0805">Transcription regulation</keyword>
<evidence type="ECO:0000256" key="4">
    <source>
        <dbReference type="ARBA" id="ARBA00023163"/>
    </source>
</evidence>
<evidence type="ECO:0000259" key="5">
    <source>
        <dbReference type="PROSITE" id="PS50931"/>
    </source>
</evidence>
<dbReference type="eggNOG" id="COG0583">
    <property type="taxonomic scope" value="Bacteria"/>
</dbReference>
<name>A0A095VCE5_9GAMM</name>
<keyword evidence="3" id="KW-0238">DNA-binding</keyword>
<comment type="caution">
    <text evidence="6">The sequence shown here is derived from an EMBL/GenBank/DDBJ whole genome shotgun (WGS) entry which is preliminary data.</text>
</comment>
<dbReference type="Gene3D" id="1.10.10.10">
    <property type="entry name" value="Winged helix-like DNA-binding domain superfamily/Winged helix DNA-binding domain"/>
    <property type="match status" value="1"/>
</dbReference>
<dbReference type="GO" id="GO:0032993">
    <property type="term" value="C:protein-DNA complex"/>
    <property type="evidence" value="ECO:0007669"/>
    <property type="project" value="TreeGrafter"/>
</dbReference>
<comment type="similarity">
    <text evidence="1">Belongs to the LysR transcriptional regulatory family.</text>
</comment>
<evidence type="ECO:0000313" key="6">
    <source>
        <dbReference type="EMBL" id="KGD72380.1"/>
    </source>
</evidence>
<dbReference type="PANTHER" id="PTHR30346">
    <property type="entry name" value="TRANSCRIPTIONAL DUAL REGULATOR HCAR-RELATED"/>
    <property type="match status" value="1"/>
</dbReference>
<dbReference type="SUPFAM" id="SSF53850">
    <property type="entry name" value="Periplasmic binding protein-like II"/>
    <property type="match status" value="1"/>
</dbReference>
<feature type="domain" description="HTH lysR-type" evidence="5">
    <location>
        <begin position="1"/>
        <end position="58"/>
    </location>
</feature>
<dbReference type="GO" id="GO:0003700">
    <property type="term" value="F:DNA-binding transcription factor activity"/>
    <property type="evidence" value="ECO:0007669"/>
    <property type="project" value="InterPro"/>
</dbReference>
<dbReference type="GO" id="GO:0003677">
    <property type="term" value="F:DNA binding"/>
    <property type="evidence" value="ECO:0007669"/>
    <property type="project" value="UniProtKB-KW"/>
</dbReference>
<organism evidence="6 7">
    <name type="scientific">Tatumella morbirosei</name>
    <dbReference type="NCBI Taxonomy" id="642227"/>
    <lineage>
        <taxon>Bacteria</taxon>
        <taxon>Pseudomonadati</taxon>
        <taxon>Pseudomonadota</taxon>
        <taxon>Gammaproteobacteria</taxon>
        <taxon>Enterobacterales</taxon>
        <taxon>Erwiniaceae</taxon>
        <taxon>Tatumella</taxon>
    </lineage>
</organism>
<dbReference type="SUPFAM" id="SSF46785">
    <property type="entry name" value="Winged helix' DNA-binding domain"/>
    <property type="match status" value="1"/>
</dbReference>
<dbReference type="Gene3D" id="3.40.190.10">
    <property type="entry name" value="Periplasmic binding protein-like II"/>
    <property type="match status" value="2"/>
</dbReference>
<keyword evidence="7" id="KW-1185">Reference proteome</keyword>
<gene>
    <name evidence="6" type="ORF">HA49_16745</name>
</gene>
<dbReference type="EMBL" id="JPKR02000003">
    <property type="protein sequence ID" value="KGD72380.1"/>
    <property type="molecule type" value="Genomic_DNA"/>
</dbReference>
<dbReference type="Pfam" id="PF03466">
    <property type="entry name" value="LysR_substrate"/>
    <property type="match status" value="1"/>
</dbReference>
<accession>A0A095VCE5</accession>
<proteinExistence type="inferred from homology"/>
<evidence type="ECO:0000256" key="3">
    <source>
        <dbReference type="ARBA" id="ARBA00023125"/>
    </source>
</evidence>
<evidence type="ECO:0000313" key="7">
    <source>
        <dbReference type="Proteomes" id="UP000029577"/>
    </source>
</evidence>
<dbReference type="PROSITE" id="PS50931">
    <property type="entry name" value="HTH_LYSR"/>
    <property type="match status" value="1"/>
</dbReference>
<dbReference type="PRINTS" id="PR00039">
    <property type="entry name" value="HTHLYSR"/>
</dbReference>
<dbReference type="Proteomes" id="UP000029577">
    <property type="component" value="Unassembled WGS sequence"/>
</dbReference>
<keyword evidence="4" id="KW-0804">Transcription</keyword>
<dbReference type="InterPro" id="IPR000847">
    <property type="entry name" value="LysR_HTH_N"/>
</dbReference>
<dbReference type="Pfam" id="PF00126">
    <property type="entry name" value="HTH_1"/>
    <property type="match status" value="1"/>
</dbReference>
<dbReference type="STRING" id="642227.HA49_16745"/>
<dbReference type="InterPro" id="IPR036388">
    <property type="entry name" value="WH-like_DNA-bd_sf"/>
</dbReference>
<reference evidence="6" key="1">
    <citation type="submission" date="2014-12" db="EMBL/GenBank/DDBJ databases">
        <title>The draft genome of the Tatumella morbirosei type strain, LMG23360T isolated from pineapple rot.</title>
        <authorList>
            <person name="Smits T.H."/>
            <person name="Palmer M."/>
            <person name="Venter S.N."/>
            <person name="Duffy B."/>
            <person name="Steenkamp E.T."/>
            <person name="Chan W.Y."/>
            <person name="Coutinho T.A."/>
            <person name="Coetzee M.P."/>
            <person name="De Maayer P."/>
        </authorList>
    </citation>
    <scope>NUCLEOTIDE SEQUENCE [LARGE SCALE GENOMIC DNA]</scope>
    <source>
        <strain evidence="6">LMG 23360</strain>
    </source>
</reference>
<dbReference type="RefSeq" id="WP_038021940.1">
    <property type="nucleotide sequence ID" value="NZ_JPKR02000003.1"/>
</dbReference>
<dbReference type="CDD" id="cd08414">
    <property type="entry name" value="PBP2_LTTR_aromatics_like"/>
    <property type="match status" value="1"/>
</dbReference>
<protein>
    <submittedName>
        <fullName evidence="6">LysR family transcriptional regulator</fullName>
    </submittedName>
</protein>
<dbReference type="AlphaFoldDB" id="A0A095VCE5"/>
<dbReference type="PANTHER" id="PTHR30346:SF28">
    <property type="entry name" value="HTH-TYPE TRANSCRIPTIONAL REGULATOR CYNR"/>
    <property type="match status" value="1"/>
</dbReference>
<evidence type="ECO:0000256" key="1">
    <source>
        <dbReference type="ARBA" id="ARBA00009437"/>
    </source>
</evidence>